<comment type="caution">
    <text evidence="2">The sequence shown here is derived from an EMBL/GenBank/DDBJ whole genome shotgun (WGS) entry which is preliminary data.</text>
</comment>
<keyword evidence="1" id="KW-0732">Signal</keyword>
<evidence type="ECO:0000313" key="3">
    <source>
        <dbReference type="Proteomes" id="UP001339883"/>
    </source>
</evidence>
<feature type="signal peptide" evidence="1">
    <location>
        <begin position="1"/>
        <end position="21"/>
    </location>
</feature>
<proteinExistence type="predicted"/>
<keyword evidence="3" id="KW-1185">Reference proteome</keyword>
<name>A0ABU6DQT7_9GAMM</name>
<gene>
    <name evidence="2" type="ORF">I2F25_04055</name>
</gene>
<accession>A0ABU6DQT7</accession>
<evidence type="ECO:0008006" key="4">
    <source>
        <dbReference type="Google" id="ProtNLM"/>
    </source>
</evidence>
<reference evidence="2 3" key="1">
    <citation type="submission" date="2019-08" db="EMBL/GenBank/DDBJ databases">
        <title>Five species of Acinetobacter isolated from floral nectar and animal pollinators.</title>
        <authorList>
            <person name="Hendry T.A."/>
        </authorList>
    </citation>
    <scope>NUCLEOTIDE SEQUENCE [LARGE SCALE GENOMIC DNA]</scope>
    <source>
        <strain evidence="2 3">MD18.27</strain>
    </source>
</reference>
<dbReference type="Proteomes" id="UP001339883">
    <property type="component" value="Unassembled WGS sequence"/>
</dbReference>
<organism evidence="2 3">
    <name type="scientific">Acinetobacter pollinis</name>
    <dbReference type="NCBI Taxonomy" id="2605270"/>
    <lineage>
        <taxon>Bacteria</taxon>
        <taxon>Pseudomonadati</taxon>
        <taxon>Pseudomonadota</taxon>
        <taxon>Gammaproteobacteria</taxon>
        <taxon>Moraxellales</taxon>
        <taxon>Moraxellaceae</taxon>
        <taxon>Acinetobacter</taxon>
    </lineage>
</organism>
<evidence type="ECO:0000313" key="2">
    <source>
        <dbReference type="EMBL" id="MEB5476232.1"/>
    </source>
</evidence>
<evidence type="ECO:0000256" key="1">
    <source>
        <dbReference type="SAM" id="SignalP"/>
    </source>
</evidence>
<dbReference type="PROSITE" id="PS51257">
    <property type="entry name" value="PROKAR_LIPOPROTEIN"/>
    <property type="match status" value="1"/>
</dbReference>
<protein>
    <recommendedName>
        <fullName evidence="4">Lipoprotein</fullName>
    </recommendedName>
</protein>
<dbReference type="EMBL" id="VTDN01000003">
    <property type="protein sequence ID" value="MEB5476232.1"/>
    <property type="molecule type" value="Genomic_DNA"/>
</dbReference>
<sequence length="131" mass="13703">MNKKLLCLVPMALMLSACVTGTGGSSSGSDTSTAQGMTQQIGMTALKIAIDAKCVNEMNKMQAWQVASKVMSTSQQQTVQNNTCGCVSDQAPQSVTVMDLANAALDQSARATLAHQVIEKTITSCMAKALK</sequence>
<dbReference type="RefSeq" id="WP_195772171.1">
    <property type="nucleotide sequence ID" value="NZ_VTDN01000003.1"/>
</dbReference>
<feature type="chain" id="PRO_5046630265" description="Lipoprotein" evidence="1">
    <location>
        <begin position="22"/>
        <end position="131"/>
    </location>
</feature>